<dbReference type="NCBIfam" id="TIGR00963">
    <property type="entry name" value="secA"/>
    <property type="match status" value="1"/>
</dbReference>
<dbReference type="GO" id="GO:0031522">
    <property type="term" value="C:cell envelope Sec protein transport complex"/>
    <property type="evidence" value="ECO:0007669"/>
    <property type="project" value="TreeGrafter"/>
</dbReference>
<dbReference type="FunFam" id="3.40.50.300:FF:000334">
    <property type="entry name" value="Protein translocase subunit SecA"/>
    <property type="match status" value="1"/>
</dbReference>
<keyword evidence="11 14" id="KW-0793">Thylakoid</keyword>
<dbReference type="PROSITE" id="PS51196">
    <property type="entry name" value="SECA_MOTOR_DEAD"/>
    <property type="match status" value="1"/>
</dbReference>
<evidence type="ECO:0000256" key="2">
    <source>
        <dbReference type="ARBA" id="ARBA00007650"/>
    </source>
</evidence>
<evidence type="ECO:0000256" key="11">
    <source>
        <dbReference type="ARBA" id="ARBA00023078"/>
    </source>
</evidence>
<evidence type="ECO:0000259" key="16">
    <source>
        <dbReference type="PROSITE" id="PS51192"/>
    </source>
</evidence>
<dbReference type="InterPro" id="IPR011130">
    <property type="entry name" value="SecA_preprotein_X-link_dom"/>
</dbReference>
<dbReference type="SUPFAM" id="SSF81767">
    <property type="entry name" value="Pre-protein crosslinking domain of SecA"/>
    <property type="match status" value="1"/>
</dbReference>
<comment type="caution">
    <text evidence="19">The sequence shown here is derived from an EMBL/GenBank/DDBJ whole genome shotgun (WGS) entry which is preliminary data.</text>
</comment>
<dbReference type="FunFam" id="3.90.1440.10:FF:000003">
    <property type="entry name" value="Preprotein translocase SecA subunit"/>
    <property type="match status" value="1"/>
</dbReference>
<dbReference type="InterPro" id="IPR011116">
    <property type="entry name" value="SecA_Wing/Scaffold"/>
</dbReference>
<dbReference type="PROSITE" id="PS01312">
    <property type="entry name" value="SECA"/>
    <property type="match status" value="1"/>
</dbReference>
<dbReference type="Pfam" id="PF01043">
    <property type="entry name" value="SecA_PP_bind"/>
    <property type="match status" value="1"/>
</dbReference>
<dbReference type="GO" id="GO:0017038">
    <property type="term" value="P:protein import"/>
    <property type="evidence" value="ECO:0007669"/>
    <property type="project" value="InterPro"/>
</dbReference>
<dbReference type="InterPro" id="IPR036670">
    <property type="entry name" value="SecA_X-link_sf"/>
</dbReference>
<dbReference type="CDD" id="cd18803">
    <property type="entry name" value="SF2_C_secA"/>
    <property type="match status" value="1"/>
</dbReference>
<dbReference type="Pfam" id="PF21090">
    <property type="entry name" value="P-loop_SecA"/>
    <property type="match status" value="1"/>
</dbReference>
<organism evidence="19 20">
    <name type="scientific">Cylindrospermopsis raciborskii CS-505</name>
    <dbReference type="NCBI Taxonomy" id="533240"/>
    <lineage>
        <taxon>Bacteria</taxon>
        <taxon>Bacillati</taxon>
        <taxon>Cyanobacteriota</taxon>
        <taxon>Cyanophyceae</taxon>
        <taxon>Nostocales</taxon>
        <taxon>Aphanizomenonaceae</taxon>
        <taxon>Cylindrospermopsis</taxon>
    </lineage>
</organism>
<protein>
    <recommendedName>
        <fullName evidence="14 15">Protein translocase subunit SecA</fullName>
        <ecNumber evidence="14">7.4.2.8</ecNumber>
    </recommendedName>
</protein>
<feature type="domain" description="Helicase C-terminal" evidence="17">
    <location>
        <begin position="399"/>
        <end position="580"/>
    </location>
</feature>
<dbReference type="PROSITE" id="PS51194">
    <property type="entry name" value="HELICASE_CTER"/>
    <property type="match status" value="1"/>
</dbReference>
<keyword evidence="4" id="KW-1003">Cell membrane</keyword>
<dbReference type="SMART" id="SM00958">
    <property type="entry name" value="SecA_PP_bind"/>
    <property type="match status" value="1"/>
</dbReference>
<feature type="binding site" evidence="14">
    <location>
        <position position="83"/>
    </location>
    <ligand>
        <name>ATP</name>
        <dbReference type="ChEBI" id="CHEBI:30616"/>
    </ligand>
</feature>
<dbReference type="EMBL" id="LYXA01000001">
    <property type="protein sequence ID" value="OBU77790.1"/>
    <property type="molecule type" value="Genomic_DNA"/>
</dbReference>
<comment type="similarity">
    <text evidence="2 14 15">Belongs to the SecA family.</text>
</comment>
<dbReference type="GO" id="GO:0008564">
    <property type="term" value="F:protein-exporting ATPase activity"/>
    <property type="evidence" value="ECO:0007669"/>
    <property type="project" value="UniProtKB-EC"/>
</dbReference>
<evidence type="ECO:0000256" key="13">
    <source>
        <dbReference type="ARBA" id="ARBA00060385"/>
    </source>
</evidence>
<dbReference type="InterPro" id="IPR000185">
    <property type="entry name" value="SecA"/>
</dbReference>
<keyword evidence="8 14" id="KW-0653">Protein transport</keyword>
<feature type="binding site" evidence="14">
    <location>
        <position position="491"/>
    </location>
    <ligand>
        <name>ATP</name>
        <dbReference type="ChEBI" id="CHEBI:30616"/>
    </ligand>
</feature>
<dbReference type="RefSeq" id="WP_006277510.1">
    <property type="nucleotide sequence ID" value="NZ_ACYA01000040.1"/>
</dbReference>
<dbReference type="GO" id="GO:0005829">
    <property type="term" value="C:cytosol"/>
    <property type="evidence" value="ECO:0007669"/>
    <property type="project" value="TreeGrafter"/>
</dbReference>
<comment type="catalytic activity">
    <reaction evidence="14">
        <text>ATP + H2O + cellular proteinSide 1 = ADP + phosphate + cellular proteinSide 2.</text>
        <dbReference type="EC" id="7.4.2.8"/>
    </reaction>
</comment>
<dbReference type="Pfam" id="PF07516">
    <property type="entry name" value="SecA_SW"/>
    <property type="match status" value="1"/>
</dbReference>
<accession>A0A853MEJ4</accession>
<dbReference type="PROSITE" id="PS51192">
    <property type="entry name" value="HELICASE_ATP_BIND_1"/>
    <property type="match status" value="1"/>
</dbReference>
<dbReference type="Gene3D" id="3.40.50.300">
    <property type="entry name" value="P-loop containing nucleotide triphosphate hydrolases"/>
    <property type="match status" value="2"/>
</dbReference>
<dbReference type="SMART" id="SM00957">
    <property type="entry name" value="SecA_DEAD"/>
    <property type="match status" value="1"/>
</dbReference>
<dbReference type="GO" id="GO:0043952">
    <property type="term" value="P:protein transport by the Sec complex"/>
    <property type="evidence" value="ECO:0007669"/>
    <property type="project" value="TreeGrafter"/>
</dbReference>
<dbReference type="GO" id="GO:0005524">
    <property type="term" value="F:ATP binding"/>
    <property type="evidence" value="ECO:0007669"/>
    <property type="project" value="UniProtKB-UniRule"/>
</dbReference>
<evidence type="ECO:0000256" key="7">
    <source>
        <dbReference type="ARBA" id="ARBA00022840"/>
    </source>
</evidence>
<feature type="domain" description="Helicase ATP-binding" evidence="16">
    <location>
        <begin position="85"/>
        <end position="243"/>
    </location>
</feature>
<dbReference type="GO" id="GO:0031676">
    <property type="term" value="C:plasma membrane-derived thylakoid membrane"/>
    <property type="evidence" value="ECO:0007669"/>
    <property type="project" value="UniProtKB-SubCell"/>
</dbReference>
<dbReference type="Gene3D" id="3.90.1440.10">
    <property type="entry name" value="SecA, preprotein cross-linking domain"/>
    <property type="match status" value="1"/>
</dbReference>
<keyword evidence="9 14" id="KW-1278">Translocase</keyword>
<evidence type="ECO:0000256" key="3">
    <source>
        <dbReference type="ARBA" id="ARBA00022448"/>
    </source>
</evidence>
<evidence type="ECO:0000313" key="20">
    <source>
        <dbReference type="Proteomes" id="UP000093903"/>
    </source>
</evidence>
<gene>
    <name evidence="14" type="primary">secA</name>
    <name evidence="19" type="ORF">A9P98_17005</name>
</gene>
<dbReference type="FunFam" id="1.10.3060.10:FF:000003">
    <property type="entry name" value="Protein translocase subunit SecA"/>
    <property type="match status" value="1"/>
</dbReference>
<dbReference type="GO" id="GO:0065002">
    <property type="term" value="P:intracellular protein transmembrane transport"/>
    <property type="evidence" value="ECO:0007669"/>
    <property type="project" value="UniProtKB-UniRule"/>
</dbReference>
<dbReference type="Pfam" id="PF07517">
    <property type="entry name" value="SecA_DEAD"/>
    <property type="match status" value="1"/>
</dbReference>
<dbReference type="PRINTS" id="PR00906">
    <property type="entry name" value="SECA"/>
</dbReference>
<dbReference type="HAMAP" id="MF_01382">
    <property type="entry name" value="SecA"/>
    <property type="match status" value="1"/>
</dbReference>
<comment type="function">
    <text evidence="14">Probably participates in protein translocation into and across both the cytoplasmic and thylakoid membranes in cyanobacterial cells.</text>
</comment>
<dbReference type="InterPro" id="IPR014001">
    <property type="entry name" value="Helicase_ATP-bd"/>
</dbReference>
<dbReference type="FunFam" id="3.40.50.300:FF:000429">
    <property type="entry name" value="Preprotein translocase subunit SecA"/>
    <property type="match status" value="1"/>
</dbReference>
<dbReference type="CDD" id="cd17928">
    <property type="entry name" value="DEXDc_SecA"/>
    <property type="match status" value="1"/>
</dbReference>
<evidence type="ECO:0000256" key="4">
    <source>
        <dbReference type="ARBA" id="ARBA00022475"/>
    </source>
</evidence>
<reference evidence="19 20" key="1">
    <citation type="submission" date="2016-05" db="EMBL/GenBank/DDBJ databases">
        <title>First complete genome of the cyanobacterium Cylindrospermopsis raciborskii CS505, containing a circular chromosome and a single extrachromosomal element.</title>
        <authorList>
            <person name="Fuentes J."/>
            <person name="Tamames J."/>
            <person name="Allen E."/>
            <person name="Plominski A."/>
            <person name="Vasquez M."/>
        </authorList>
    </citation>
    <scope>NUCLEOTIDE SEQUENCE [LARGE SCALE GENOMIC DNA]</scope>
    <source>
        <strain evidence="19 20">CS505</strain>
    </source>
</reference>
<dbReference type="InterPro" id="IPR020937">
    <property type="entry name" value="SecA_CS"/>
</dbReference>
<dbReference type="PANTHER" id="PTHR30612:SF0">
    <property type="entry name" value="CHLOROPLAST PROTEIN-TRANSPORTING ATPASE"/>
    <property type="match status" value="1"/>
</dbReference>
<dbReference type="InterPro" id="IPR014018">
    <property type="entry name" value="SecA_motor_DEAD"/>
</dbReference>
<keyword evidence="6 14" id="KW-0547">Nucleotide-binding</keyword>
<dbReference type="InterPro" id="IPR027417">
    <property type="entry name" value="P-loop_NTPase"/>
</dbReference>
<sequence length="928" mass="105906">MLKLLLGDPNARKLKKYQHYITEINLLEEDVKLLSDDELRGKTAEFKQRLNKGETLEEILPEAFAVVREASSRVLGLRHFDVQLLGGVILHTGQIAEMKTGEGKTLVATLPSYLNALSNKGVHVVTVNDYLARRDAEWMGQIHRFLGMTVGLIQSTMIPIERKKNYDCDITYVTNSEVGFDYLRDNMATSMEEVVQRPFNYCVIDEVDSILIDEARTPLIISGQVERPTEKYLQAAEIAFTLKKDDHYEVDEKARNVLLTDDGFAEAENLLGVTDLFDPENPWAHFVFNAIKAKELFLKDVNYIVRNGEVVIVDEFTGRVLPGRRWSDGLHQAIEAKERVEIQPETQTLATITYQNLFLLYPKLAGMTGTAKTEEAEFEKIYKLEVSVIPTHRTRKRQDLSDMVFKTEPGKWGAIARECEEMHKGGRPVLVGTTSVEKSELLSRLLQEKGIPHELLNARPENVEREAEIVAQAGRRGAVTIATNMAGRGTDIILGGNSEYMARLKLREYFMPRIVRPEDDQFSIQRASGLPTGNGSGQGFVPGKKSKNWRVSREIFPTDLSQVTEKLLKEAVEVAVNAYGSRALSELEAEDKVAIAAEKAPTDDAVVQKLRDAYQTIKQEYEKFTEAEHVEVVNNGGLHVIGTERHESRRIDNQLRGRSGRQGDPGTTRFFLSLEDNLLRIFGGDRVAGLMNAFQVEEDMPIESGLLTRSLEGAQKKVETYYYDIRKQVFEYDEVMNNQRRAIYAERRRVLEGEDLKEQVIKYAEKTMDDIVNYYINPELPSEEWDLEKLVGKVKEFVYLLADMQPTQLEDMGVGEIKAFLHEQSRIAYDMKEAEIDQIQPGLMRQAERFFILQRIDTLWREHLQQMDALRESVGLRGYGQKDPLIEYKSEGYELFLDMMVNIRRDVVYSLFMFQPQQQPAVQTSEIV</sequence>
<dbReference type="InterPro" id="IPR011115">
    <property type="entry name" value="SecA_DEAD"/>
</dbReference>
<proteinExistence type="inferred from homology"/>
<evidence type="ECO:0000256" key="9">
    <source>
        <dbReference type="ARBA" id="ARBA00022967"/>
    </source>
</evidence>
<evidence type="ECO:0000259" key="18">
    <source>
        <dbReference type="PROSITE" id="PS51196"/>
    </source>
</evidence>
<evidence type="ECO:0000256" key="5">
    <source>
        <dbReference type="ARBA" id="ARBA00022490"/>
    </source>
</evidence>
<dbReference type="EC" id="7.4.2.8" evidence="14"/>
<comment type="function">
    <text evidence="14">Part of the Sec protein translocase complex. Interacts with the SecYEG preprotein conducting channel. Has a central role in coupling the hydrolysis of ATP to the transfer of proteins into and across the cell membrane, serving as an ATP-driven molecular motor driving the stepwise translocation of polypeptide chains across the membrane.</text>
</comment>
<comment type="subcellular location">
    <subcellularLocation>
        <location evidence="14">Cell inner membrane</location>
        <topology evidence="14">Peripheral membrane protein</topology>
        <orientation evidence="14">Cytoplasmic side</orientation>
    </subcellularLocation>
    <subcellularLocation>
        <location evidence="14">Cellular thylakoid membrane</location>
        <topology evidence="14">Peripheral membrane protein</topology>
        <orientation evidence="14">Cytoplasmic side</orientation>
    </subcellularLocation>
    <subcellularLocation>
        <location evidence="14">Cytoplasm</location>
    </subcellularLocation>
    <subcellularLocation>
        <location evidence="1">Membrane</location>
        <topology evidence="1">Peripheral membrane protein</topology>
    </subcellularLocation>
    <subcellularLocation>
        <location evidence="13">Thylakoid</location>
    </subcellularLocation>
</comment>
<dbReference type="InterPro" id="IPR036266">
    <property type="entry name" value="SecA_Wing/Scaffold_sf"/>
</dbReference>
<evidence type="ECO:0000256" key="8">
    <source>
        <dbReference type="ARBA" id="ARBA00022927"/>
    </source>
</evidence>
<feature type="binding site" evidence="14">
    <location>
        <begin position="101"/>
        <end position="105"/>
    </location>
    <ligand>
        <name>ATP</name>
        <dbReference type="ChEBI" id="CHEBI:30616"/>
    </ligand>
</feature>
<dbReference type="SUPFAM" id="SSF81886">
    <property type="entry name" value="Helical scaffold and wing domains of SecA"/>
    <property type="match status" value="1"/>
</dbReference>
<evidence type="ECO:0000256" key="12">
    <source>
        <dbReference type="ARBA" id="ARBA00023136"/>
    </source>
</evidence>
<evidence type="ECO:0000256" key="10">
    <source>
        <dbReference type="ARBA" id="ARBA00023010"/>
    </source>
</evidence>
<name>A0A853MEJ4_9CYAN</name>
<evidence type="ECO:0000256" key="15">
    <source>
        <dbReference type="RuleBase" id="RU003874"/>
    </source>
</evidence>
<dbReference type="SUPFAM" id="SSF52540">
    <property type="entry name" value="P-loop containing nucleoside triphosphate hydrolases"/>
    <property type="match status" value="2"/>
</dbReference>
<keyword evidence="10 14" id="KW-0811">Translocation</keyword>
<keyword evidence="12 14" id="KW-0472">Membrane</keyword>
<evidence type="ECO:0000313" key="19">
    <source>
        <dbReference type="EMBL" id="OBU77790.1"/>
    </source>
</evidence>
<comment type="subunit">
    <text evidence="14">Monomer and homodimer. Part of the essential Sec protein translocation apparatus which comprises SecA, SecYEG and auxiliary proteins SecDF. Other proteins may also be involved.</text>
</comment>
<dbReference type="GO" id="GO:0006605">
    <property type="term" value="P:protein targeting"/>
    <property type="evidence" value="ECO:0007669"/>
    <property type="project" value="UniProtKB-UniRule"/>
</dbReference>
<evidence type="ECO:0000256" key="1">
    <source>
        <dbReference type="ARBA" id="ARBA00004170"/>
    </source>
</evidence>
<dbReference type="InterPro" id="IPR044722">
    <property type="entry name" value="SecA_SF2_C"/>
</dbReference>
<keyword evidence="3 14" id="KW-0813">Transport</keyword>
<keyword evidence="5 14" id="KW-0963">Cytoplasm</keyword>
<dbReference type="Gene3D" id="1.10.3060.10">
    <property type="entry name" value="Helical scaffold and wing domains of SecA"/>
    <property type="match status" value="1"/>
</dbReference>
<evidence type="ECO:0000259" key="17">
    <source>
        <dbReference type="PROSITE" id="PS51194"/>
    </source>
</evidence>
<dbReference type="InterPro" id="IPR001650">
    <property type="entry name" value="Helicase_C-like"/>
</dbReference>
<keyword evidence="7 14" id="KW-0067">ATP-binding</keyword>
<evidence type="ECO:0000256" key="6">
    <source>
        <dbReference type="ARBA" id="ARBA00022741"/>
    </source>
</evidence>
<dbReference type="PANTHER" id="PTHR30612">
    <property type="entry name" value="SECA INNER MEMBRANE COMPONENT OF SEC PROTEIN SECRETION SYSTEM"/>
    <property type="match status" value="1"/>
</dbReference>
<dbReference type="Proteomes" id="UP000093903">
    <property type="component" value="Unassembled WGS sequence"/>
</dbReference>
<feature type="domain" description="SecA family profile" evidence="18">
    <location>
        <begin position="1"/>
        <end position="703"/>
    </location>
</feature>
<evidence type="ECO:0000256" key="14">
    <source>
        <dbReference type="HAMAP-Rule" id="MF_01382"/>
    </source>
</evidence>
<dbReference type="AlphaFoldDB" id="A0A853MEJ4"/>